<gene>
    <name evidence="2" type="primary">Hypp637</name>
    <name evidence="2" type="ORF">BLAG_LOCUS2035</name>
</gene>
<dbReference type="Proteomes" id="UP000838412">
    <property type="component" value="Chromosome 1"/>
</dbReference>
<dbReference type="EMBL" id="OV696686">
    <property type="protein sequence ID" value="CAH1233193.1"/>
    <property type="molecule type" value="Genomic_DNA"/>
</dbReference>
<dbReference type="OrthoDB" id="5988562at2759"/>
<evidence type="ECO:0000256" key="1">
    <source>
        <dbReference type="SAM" id="MobiDB-lite"/>
    </source>
</evidence>
<evidence type="ECO:0000313" key="3">
    <source>
        <dbReference type="Proteomes" id="UP000838412"/>
    </source>
</evidence>
<accession>A0A8J9VB15</accession>
<keyword evidence="3" id="KW-1185">Reference proteome</keyword>
<feature type="compositionally biased region" description="Basic and acidic residues" evidence="1">
    <location>
        <begin position="238"/>
        <end position="247"/>
    </location>
</feature>
<sequence>MGRGAPVINTGRGKVQIGDYWKSDMAQEHISIKEIDALRETLEMGAEWVAGKRMKARVDNTTLLAAWQNQGNKSIEVSRAAVRLWKMAVRLRIDLDLRYSIPARFGKHDTDLMALPSNVQKDERGQPLKFFSLHPAREADGVDAFAQDLKVTDGRNVSDVLKFYKGDQPSRQVEFGQQVVGHYSCTCPVDLGMVSDFWKSLRIHKQNPTPKIKDRQAFIMEDTSNIQESSTHNPRSTIHHDQGEDAG</sequence>
<organism evidence="2 3">
    <name type="scientific">Branchiostoma lanceolatum</name>
    <name type="common">Common lancelet</name>
    <name type="synonym">Amphioxus lanceolatum</name>
    <dbReference type="NCBI Taxonomy" id="7740"/>
    <lineage>
        <taxon>Eukaryota</taxon>
        <taxon>Metazoa</taxon>
        <taxon>Chordata</taxon>
        <taxon>Cephalochordata</taxon>
        <taxon>Leptocardii</taxon>
        <taxon>Amphioxiformes</taxon>
        <taxon>Branchiostomatidae</taxon>
        <taxon>Branchiostoma</taxon>
    </lineage>
</organism>
<proteinExistence type="predicted"/>
<name>A0A8J9VB15_BRALA</name>
<evidence type="ECO:0000313" key="2">
    <source>
        <dbReference type="EMBL" id="CAH1233193.1"/>
    </source>
</evidence>
<dbReference type="AlphaFoldDB" id="A0A8J9VB15"/>
<feature type="compositionally biased region" description="Polar residues" evidence="1">
    <location>
        <begin position="224"/>
        <end position="236"/>
    </location>
</feature>
<feature type="region of interest" description="Disordered" evidence="1">
    <location>
        <begin position="224"/>
        <end position="247"/>
    </location>
</feature>
<protein>
    <submittedName>
        <fullName evidence="2">Hypp637 protein</fullName>
    </submittedName>
</protein>
<reference evidence="2" key="1">
    <citation type="submission" date="2022-01" db="EMBL/GenBank/DDBJ databases">
        <authorList>
            <person name="Braso-Vives M."/>
        </authorList>
    </citation>
    <scope>NUCLEOTIDE SEQUENCE</scope>
</reference>